<keyword evidence="1" id="KW-0812">Transmembrane</keyword>
<keyword evidence="1" id="KW-1133">Transmembrane helix</keyword>
<dbReference type="InterPro" id="IPR006976">
    <property type="entry name" value="VanZ-like"/>
</dbReference>
<protein>
    <recommendedName>
        <fullName evidence="2">VanZ-like domain-containing protein</fullName>
    </recommendedName>
</protein>
<feature type="transmembrane region" description="Helical" evidence="1">
    <location>
        <begin position="57"/>
        <end position="78"/>
    </location>
</feature>
<organism evidence="3 4">
    <name type="scientific">Candidatus Entotheonella gemina</name>
    <dbReference type="NCBI Taxonomy" id="1429439"/>
    <lineage>
        <taxon>Bacteria</taxon>
        <taxon>Pseudomonadati</taxon>
        <taxon>Nitrospinota/Tectimicrobiota group</taxon>
        <taxon>Candidatus Tectimicrobiota</taxon>
        <taxon>Candidatus Entotheonellia</taxon>
        <taxon>Candidatus Entotheonellales</taxon>
        <taxon>Candidatus Entotheonellaceae</taxon>
        <taxon>Candidatus Entotheonella</taxon>
    </lineage>
</organism>
<keyword evidence="1" id="KW-0472">Membrane</keyword>
<gene>
    <name evidence="3" type="ORF">ETSY2_42850</name>
</gene>
<sequence>MVLPWAFWLPFGFATYMAWTPIDHADISQANDKFMHVLAFGYLTGAFSIAYRHWTTWLRTAGLLFAYAVLIEVVQAFIPNRECSWLDLVADGIAILMALSGLYAINKVAGLFAQKVDTS</sequence>
<name>W4LJZ7_9BACT</name>
<accession>W4LJZ7</accession>
<evidence type="ECO:0000313" key="3">
    <source>
        <dbReference type="EMBL" id="ETW98418.1"/>
    </source>
</evidence>
<dbReference type="EMBL" id="AZHX01001949">
    <property type="protein sequence ID" value="ETW98418.1"/>
    <property type="molecule type" value="Genomic_DNA"/>
</dbReference>
<reference evidence="3 4" key="1">
    <citation type="journal article" date="2014" name="Nature">
        <title>An environmental bacterial taxon with a large and distinct metabolic repertoire.</title>
        <authorList>
            <person name="Wilson M.C."/>
            <person name="Mori T."/>
            <person name="Ruckert C."/>
            <person name="Uria A.R."/>
            <person name="Helf M.J."/>
            <person name="Takada K."/>
            <person name="Gernert C."/>
            <person name="Steffens U.A."/>
            <person name="Heycke N."/>
            <person name="Schmitt S."/>
            <person name="Rinke C."/>
            <person name="Helfrich E.J."/>
            <person name="Brachmann A.O."/>
            <person name="Gurgui C."/>
            <person name="Wakimoto T."/>
            <person name="Kracht M."/>
            <person name="Crusemann M."/>
            <person name="Hentschel U."/>
            <person name="Abe I."/>
            <person name="Matsunaga S."/>
            <person name="Kalinowski J."/>
            <person name="Takeyama H."/>
            <person name="Piel J."/>
        </authorList>
    </citation>
    <scope>NUCLEOTIDE SEQUENCE [LARGE SCALE GENOMIC DNA]</scope>
    <source>
        <strain evidence="4">TSY2</strain>
    </source>
</reference>
<feature type="domain" description="VanZ-like" evidence="2">
    <location>
        <begin position="28"/>
        <end position="99"/>
    </location>
</feature>
<keyword evidence="4" id="KW-1185">Reference proteome</keyword>
<dbReference type="Pfam" id="PF04892">
    <property type="entry name" value="VanZ"/>
    <property type="match status" value="1"/>
</dbReference>
<evidence type="ECO:0000259" key="2">
    <source>
        <dbReference type="Pfam" id="PF04892"/>
    </source>
</evidence>
<feature type="transmembrane region" description="Helical" evidence="1">
    <location>
        <begin position="85"/>
        <end position="105"/>
    </location>
</feature>
<dbReference type="Proteomes" id="UP000019140">
    <property type="component" value="Unassembled WGS sequence"/>
</dbReference>
<evidence type="ECO:0000313" key="4">
    <source>
        <dbReference type="Proteomes" id="UP000019140"/>
    </source>
</evidence>
<dbReference type="PANTHER" id="PTHR28008">
    <property type="entry name" value="DOMAIN PROTEIN, PUTATIVE (AFU_ORTHOLOGUE AFUA_3G10980)-RELATED"/>
    <property type="match status" value="1"/>
</dbReference>
<dbReference type="PANTHER" id="PTHR28008:SF1">
    <property type="entry name" value="DOMAIN PROTEIN, PUTATIVE (AFU_ORTHOLOGUE AFUA_3G10980)-RELATED"/>
    <property type="match status" value="1"/>
</dbReference>
<feature type="transmembrane region" description="Helical" evidence="1">
    <location>
        <begin position="6"/>
        <end position="22"/>
    </location>
</feature>
<dbReference type="NCBIfam" id="NF037970">
    <property type="entry name" value="vanZ_1"/>
    <property type="match status" value="1"/>
</dbReference>
<dbReference type="AlphaFoldDB" id="W4LJZ7"/>
<dbReference type="HOGENOM" id="CLU_096028_3_5_7"/>
<proteinExistence type="predicted"/>
<comment type="caution">
    <text evidence="3">The sequence shown here is derived from an EMBL/GenBank/DDBJ whole genome shotgun (WGS) entry which is preliminary data.</text>
</comment>
<feature type="transmembrane region" description="Helical" evidence="1">
    <location>
        <begin position="34"/>
        <end position="51"/>
    </location>
</feature>
<evidence type="ECO:0000256" key="1">
    <source>
        <dbReference type="SAM" id="Phobius"/>
    </source>
</evidence>